<dbReference type="SUPFAM" id="SSF51735">
    <property type="entry name" value="NAD(P)-binding Rossmann-fold domains"/>
    <property type="match status" value="1"/>
</dbReference>
<proteinExistence type="inferred from homology"/>
<dbReference type="Proteomes" id="UP000002640">
    <property type="component" value="Unassembled WGS sequence"/>
</dbReference>
<dbReference type="PANTHER" id="PTHR24320:SF148">
    <property type="entry name" value="NAD(P)-BINDING ROSSMANN-FOLD SUPERFAMILY PROTEIN"/>
    <property type="match status" value="1"/>
</dbReference>
<keyword evidence="2" id="KW-0560">Oxidoreductase</keyword>
<dbReference type="InParanoid" id="G4Z0E9"/>
<evidence type="ECO:0000313" key="3">
    <source>
        <dbReference type="EMBL" id="EGZ25235.1"/>
    </source>
</evidence>
<name>G4Z0E9_PHYSP</name>
<accession>G4Z0E9</accession>
<evidence type="ECO:0000256" key="2">
    <source>
        <dbReference type="ARBA" id="ARBA00023002"/>
    </source>
</evidence>
<dbReference type="Gene3D" id="3.40.50.720">
    <property type="entry name" value="NAD(P)-binding Rossmann-like Domain"/>
    <property type="match status" value="1"/>
</dbReference>
<dbReference type="Pfam" id="PF00106">
    <property type="entry name" value="adh_short"/>
    <property type="match status" value="1"/>
</dbReference>
<comment type="similarity">
    <text evidence="1">Belongs to the short-chain dehydrogenases/reductases (SDR) family.</text>
</comment>
<dbReference type="KEGG" id="psoj:PHYSODRAFT_326288"/>
<dbReference type="InterPro" id="IPR002347">
    <property type="entry name" value="SDR_fam"/>
</dbReference>
<dbReference type="PANTHER" id="PTHR24320">
    <property type="entry name" value="RETINOL DEHYDROGENASE"/>
    <property type="match status" value="1"/>
</dbReference>
<dbReference type="InterPro" id="IPR036291">
    <property type="entry name" value="NAD(P)-bd_dom_sf"/>
</dbReference>
<dbReference type="PRINTS" id="PR00081">
    <property type="entry name" value="GDHRDH"/>
</dbReference>
<dbReference type="RefSeq" id="XP_009520523.1">
    <property type="nucleotide sequence ID" value="XM_009522228.1"/>
</dbReference>
<dbReference type="FunCoup" id="G4Z0E9">
    <property type="interactions" value="8"/>
</dbReference>
<keyword evidence="4" id="KW-1185">Reference proteome</keyword>
<sequence length="289" mass="31069">MGNSNSVAAVDLRPQVPDTWSADDIEPQSGKVVVITGANSGIGYETALELARKGADVVLACRNEGRGKEAEQTLREALASNPDAGSVEFKMLDVSDLGSVNKFAEEFKATHDRLDVLINNAGVMAVPYAKTVDGYERQFATNHLGHFALTAQLEHFTSGSGTMRTSEKGYNPLSVLTVSASAVACHPGTTLTNLVVPPATEWGFFTSLVWRFGRTLPLTQDAPTGALPTRYAATAPDVESSDYYGPGNRFEVWGPPKRVEAKPLAHSEAAAQALWEESERLAKIKFDVK</sequence>
<organism evidence="3 4">
    <name type="scientific">Phytophthora sojae (strain P6497)</name>
    <name type="common">Soybean stem and root rot agent</name>
    <name type="synonym">Phytophthora megasperma f. sp. glycines</name>
    <dbReference type="NCBI Taxonomy" id="1094619"/>
    <lineage>
        <taxon>Eukaryota</taxon>
        <taxon>Sar</taxon>
        <taxon>Stramenopiles</taxon>
        <taxon>Oomycota</taxon>
        <taxon>Peronosporomycetes</taxon>
        <taxon>Peronosporales</taxon>
        <taxon>Peronosporaceae</taxon>
        <taxon>Phytophthora</taxon>
    </lineage>
</organism>
<dbReference type="EMBL" id="JH159152">
    <property type="protein sequence ID" value="EGZ25235.1"/>
    <property type="molecule type" value="Genomic_DNA"/>
</dbReference>
<reference evidence="3 4" key="1">
    <citation type="journal article" date="2006" name="Science">
        <title>Phytophthora genome sequences uncover evolutionary origins and mechanisms of pathogenesis.</title>
        <authorList>
            <person name="Tyler B.M."/>
            <person name="Tripathy S."/>
            <person name="Zhang X."/>
            <person name="Dehal P."/>
            <person name="Jiang R.H."/>
            <person name="Aerts A."/>
            <person name="Arredondo F.D."/>
            <person name="Baxter L."/>
            <person name="Bensasson D."/>
            <person name="Beynon J.L."/>
            <person name="Chapman J."/>
            <person name="Damasceno C.M."/>
            <person name="Dorrance A.E."/>
            <person name="Dou D."/>
            <person name="Dickerman A.W."/>
            <person name="Dubchak I.L."/>
            <person name="Garbelotto M."/>
            <person name="Gijzen M."/>
            <person name="Gordon S.G."/>
            <person name="Govers F."/>
            <person name="Grunwald N.J."/>
            <person name="Huang W."/>
            <person name="Ivors K.L."/>
            <person name="Jones R.W."/>
            <person name="Kamoun S."/>
            <person name="Krampis K."/>
            <person name="Lamour K.H."/>
            <person name="Lee M.K."/>
            <person name="McDonald W.H."/>
            <person name="Medina M."/>
            <person name="Meijer H.J."/>
            <person name="Nordberg E.K."/>
            <person name="Maclean D.J."/>
            <person name="Ospina-Giraldo M.D."/>
            <person name="Morris P.F."/>
            <person name="Phuntumart V."/>
            <person name="Putnam N.H."/>
            <person name="Rash S."/>
            <person name="Rose J.K."/>
            <person name="Sakihama Y."/>
            <person name="Salamov A.A."/>
            <person name="Savidor A."/>
            <person name="Scheuring C.F."/>
            <person name="Smith B.M."/>
            <person name="Sobral B.W."/>
            <person name="Terry A."/>
            <person name="Torto-Alalibo T.A."/>
            <person name="Win J."/>
            <person name="Xu Z."/>
            <person name="Zhang H."/>
            <person name="Grigoriev I.V."/>
            <person name="Rokhsar D.S."/>
            <person name="Boore J.L."/>
        </authorList>
    </citation>
    <scope>NUCLEOTIDE SEQUENCE [LARGE SCALE GENOMIC DNA]</scope>
    <source>
        <strain evidence="3 4">P6497</strain>
    </source>
</reference>
<evidence type="ECO:0000256" key="1">
    <source>
        <dbReference type="ARBA" id="ARBA00006484"/>
    </source>
</evidence>
<dbReference type="GO" id="GO:0016491">
    <property type="term" value="F:oxidoreductase activity"/>
    <property type="evidence" value="ECO:0007669"/>
    <property type="project" value="UniProtKB-KW"/>
</dbReference>
<gene>
    <name evidence="3" type="ORF">PHYSODRAFT_326288</name>
</gene>
<protein>
    <submittedName>
        <fullName evidence="3">Uncharacterized protein</fullName>
    </submittedName>
</protein>
<dbReference type="STRING" id="1094619.G4Z0E9"/>
<dbReference type="AlphaFoldDB" id="G4Z0E9"/>
<evidence type="ECO:0000313" key="4">
    <source>
        <dbReference type="Proteomes" id="UP000002640"/>
    </source>
</evidence>
<dbReference type="GeneID" id="20645406"/>
<dbReference type="SMR" id="G4Z0E9"/>